<dbReference type="InterPro" id="IPR036388">
    <property type="entry name" value="WH-like_DNA-bd_sf"/>
</dbReference>
<evidence type="ECO:0000256" key="4">
    <source>
        <dbReference type="ARBA" id="ARBA00022603"/>
    </source>
</evidence>
<evidence type="ECO:0000313" key="12">
    <source>
        <dbReference type="EMBL" id="PAU92800.1"/>
    </source>
</evidence>
<keyword evidence="7 9" id="KW-0234">DNA repair</keyword>
<feature type="domain" description="Methylated-DNA-[protein]-cysteine S-methyltransferase DNA binding" evidence="10">
    <location>
        <begin position="75"/>
        <end position="155"/>
    </location>
</feature>
<evidence type="ECO:0000256" key="1">
    <source>
        <dbReference type="ARBA" id="ARBA00001286"/>
    </source>
</evidence>
<organism evidence="12 13">
    <name type="scientific">Fodinibius salipaludis</name>
    <dbReference type="NCBI Taxonomy" id="2032627"/>
    <lineage>
        <taxon>Bacteria</taxon>
        <taxon>Pseudomonadati</taxon>
        <taxon>Balneolota</taxon>
        <taxon>Balneolia</taxon>
        <taxon>Balneolales</taxon>
        <taxon>Balneolaceae</taxon>
        <taxon>Fodinibius</taxon>
    </lineage>
</organism>
<evidence type="ECO:0000256" key="9">
    <source>
        <dbReference type="HAMAP-Rule" id="MF_00772"/>
    </source>
</evidence>
<dbReference type="CDD" id="cd06445">
    <property type="entry name" value="ATase"/>
    <property type="match status" value="1"/>
</dbReference>
<dbReference type="RefSeq" id="WP_095607653.1">
    <property type="nucleotide sequence ID" value="NZ_NSKE01000013.1"/>
</dbReference>
<feature type="active site" description="Nucleophile; methyl group acceptor" evidence="9">
    <location>
        <position position="126"/>
    </location>
</feature>
<comment type="catalytic activity">
    <reaction evidence="1 9">
        <text>a 4-O-methyl-thymidine in DNA + L-cysteinyl-[protein] = a thymidine in DNA + S-methyl-L-cysteinyl-[protein]</text>
        <dbReference type="Rhea" id="RHEA:53428"/>
        <dbReference type="Rhea" id="RHEA-COMP:10131"/>
        <dbReference type="Rhea" id="RHEA-COMP:10132"/>
        <dbReference type="Rhea" id="RHEA-COMP:13555"/>
        <dbReference type="Rhea" id="RHEA-COMP:13556"/>
        <dbReference type="ChEBI" id="CHEBI:29950"/>
        <dbReference type="ChEBI" id="CHEBI:82612"/>
        <dbReference type="ChEBI" id="CHEBI:137386"/>
        <dbReference type="ChEBI" id="CHEBI:137387"/>
        <dbReference type="EC" id="2.1.1.63"/>
    </reaction>
</comment>
<feature type="domain" description="Methylguanine DNA methyltransferase ribonuclease-like" evidence="11">
    <location>
        <begin position="5"/>
        <end position="69"/>
    </location>
</feature>
<dbReference type="InterPro" id="IPR001497">
    <property type="entry name" value="MethylDNA_cys_MeTrfase_AS"/>
</dbReference>
<dbReference type="Gene3D" id="3.30.160.70">
    <property type="entry name" value="Methylated DNA-protein cysteine methyltransferase domain"/>
    <property type="match status" value="1"/>
</dbReference>
<evidence type="ECO:0000256" key="3">
    <source>
        <dbReference type="ARBA" id="ARBA00022490"/>
    </source>
</evidence>
<protein>
    <recommendedName>
        <fullName evidence="9">Methylated-DNA--protein-cysteine methyltransferase</fullName>
        <ecNumber evidence="9">2.1.1.63</ecNumber>
    </recommendedName>
    <alternativeName>
        <fullName evidence="9">6-O-methylguanine-DNA methyltransferase</fullName>
        <shortName evidence="9">MGMT</shortName>
    </alternativeName>
    <alternativeName>
        <fullName evidence="9">O-6-methylguanine-DNA-alkyltransferase</fullName>
    </alternativeName>
</protein>
<keyword evidence="13" id="KW-1185">Reference proteome</keyword>
<comment type="miscellaneous">
    <text evidence="9">This enzyme catalyzes only one turnover and therefore is not strictly catalytic. According to one definition, an enzyme is a biocatalyst that acts repeatedly and over many reaction cycles.</text>
</comment>
<keyword evidence="4 9" id="KW-0489">Methyltransferase</keyword>
<dbReference type="GO" id="GO:0032259">
    <property type="term" value="P:methylation"/>
    <property type="evidence" value="ECO:0007669"/>
    <property type="project" value="UniProtKB-KW"/>
</dbReference>
<keyword evidence="3 9" id="KW-0963">Cytoplasm</keyword>
<evidence type="ECO:0000313" key="13">
    <source>
        <dbReference type="Proteomes" id="UP000218831"/>
    </source>
</evidence>
<comment type="function">
    <text evidence="9">Involved in the cellular defense against the biological effects of O6-methylguanine (O6-MeG) and O4-methylthymine (O4-MeT) in DNA. Repairs the methylated nucleobase in DNA by stoichiometrically transferring the methyl group to a cysteine residue in the enzyme. This is a suicide reaction: the enzyme is irreversibly inactivated.</text>
</comment>
<sequence>MSKDYTTYAPSPLGTLQITAEENGLTAINYTDNPATESSNKHQHPVLTKTVDQLNAYFDEQRKAFDLPLVLKGTDFQQKVWKQLQQIPYGQTITYSELANRLGDPQKARAVAGANGMNPLPIIIPCHRVIGADNKLTGYSGGIQRKEFLLKLEGALLL</sequence>
<name>A0A2A2G6N6_9BACT</name>
<reference evidence="12 13" key="1">
    <citation type="submission" date="2017-08" db="EMBL/GenBank/DDBJ databases">
        <title>Aliifodinibius alkalisoli sp. nov., isolated from saline alkaline soil.</title>
        <authorList>
            <person name="Liu D."/>
            <person name="Zhang G."/>
        </authorList>
    </citation>
    <scope>NUCLEOTIDE SEQUENCE [LARGE SCALE GENOMIC DNA]</scope>
    <source>
        <strain evidence="12 13">WN023</strain>
    </source>
</reference>
<dbReference type="SUPFAM" id="SSF53155">
    <property type="entry name" value="Methylated DNA-protein cysteine methyltransferase domain"/>
    <property type="match status" value="1"/>
</dbReference>
<dbReference type="OrthoDB" id="9802228at2"/>
<dbReference type="InterPro" id="IPR008332">
    <property type="entry name" value="MethylG_MeTrfase_N"/>
</dbReference>
<dbReference type="HAMAP" id="MF_00772">
    <property type="entry name" value="OGT"/>
    <property type="match status" value="1"/>
</dbReference>
<dbReference type="PANTHER" id="PTHR10815">
    <property type="entry name" value="METHYLATED-DNA--PROTEIN-CYSTEINE METHYLTRANSFERASE"/>
    <property type="match status" value="1"/>
</dbReference>
<comment type="similarity">
    <text evidence="2 9">Belongs to the MGMT family.</text>
</comment>
<dbReference type="SUPFAM" id="SSF46767">
    <property type="entry name" value="Methylated DNA-protein cysteine methyltransferase, C-terminal domain"/>
    <property type="match status" value="1"/>
</dbReference>
<dbReference type="Gene3D" id="1.10.10.10">
    <property type="entry name" value="Winged helix-like DNA-binding domain superfamily/Winged helix DNA-binding domain"/>
    <property type="match status" value="1"/>
</dbReference>
<dbReference type="PROSITE" id="PS00374">
    <property type="entry name" value="MGMT"/>
    <property type="match status" value="1"/>
</dbReference>
<accession>A0A2A2G6N6</accession>
<proteinExistence type="inferred from homology"/>
<dbReference type="InterPro" id="IPR023546">
    <property type="entry name" value="MGMT"/>
</dbReference>
<gene>
    <name evidence="12" type="ORF">CK503_15020</name>
</gene>
<dbReference type="InterPro" id="IPR036631">
    <property type="entry name" value="MGMT_N_sf"/>
</dbReference>
<dbReference type="Proteomes" id="UP000218831">
    <property type="component" value="Unassembled WGS sequence"/>
</dbReference>
<comment type="caution">
    <text evidence="12">The sequence shown here is derived from an EMBL/GenBank/DDBJ whole genome shotgun (WGS) entry which is preliminary data.</text>
</comment>
<evidence type="ECO:0000259" key="11">
    <source>
        <dbReference type="Pfam" id="PF02870"/>
    </source>
</evidence>
<keyword evidence="6 9" id="KW-0227">DNA damage</keyword>
<dbReference type="FunFam" id="1.10.10.10:FF:000214">
    <property type="entry name" value="Methylated-DNA--protein-cysteine methyltransferase"/>
    <property type="match status" value="1"/>
</dbReference>
<evidence type="ECO:0000256" key="7">
    <source>
        <dbReference type="ARBA" id="ARBA00023204"/>
    </source>
</evidence>
<evidence type="ECO:0000256" key="8">
    <source>
        <dbReference type="ARBA" id="ARBA00049348"/>
    </source>
</evidence>
<dbReference type="NCBIfam" id="TIGR00589">
    <property type="entry name" value="ogt"/>
    <property type="match status" value="1"/>
</dbReference>
<dbReference type="AlphaFoldDB" id="A0A2A2G6N6"/>
<evidence type="ECO:0000256" key="5">
    <source>
        <dbReference type="ARBA" id="ARBA00022679"/>
    </source>
</evidence>
<keyword evidence="5 9" id="KW-0808">Transferase</keyword>
<evidence type="ECO:0000259" key="10">
    <source>
        <dbReference type="Pfam" id="PF01035"/>
    </source>
</evidence>
<comment type="subcellular location">
    <subcellularLocation>
        <location evidence="9">Cytoplasm</location>
    </subcellularLocation>
</comment>
<dbReference type="PANTHER" id="PTHR10815:SF13">
    <property type="entry name" value="METHYLATED-DNA--PROTEIN-CYSTEINE METHYLTRANSFERASE"/>
    <property type="match status" value="1"/>
</dbReference>
<comment type="catalytic activity">
    <reaction evidence="8 9">
        <text>a 6-O-methyl-2'-deoxyguanosine in DNA + L-cysteinyl-[protein] = S-methyl-L-cysteinyl-[protein] + a 2'-deoxyguanosine in DNA</text>
        <dbReference type="Rhea" id="RHEA:24000"/>
        <dbReference type="Rhea" id="RHEA-COMP:10131"/>
        <dbReference type="Rhea" id="RHEA-COMP:10132"/>
        <dbReference type="Rhea" id="RHEA-COMP:11367"/>
        <dbReference type="Rhea" id="RHEA-COMP:11368"/>
        <dbReference type="ChEBI" id="CHEBI:29950"/>
        <dbReference type="ChEBI" id="CHEBI:82612"/>
        <dbReference type="ChEBI" id="CHEBI:85445"/>
        <dbReference type="ChEBI" id="CHEBI:85448"/>
        <dbReference type="EC" id="2.1.1.63"/>
    </reaction>
</comment>
<dbReference type="GO" id="GO:0005737">
    <property type="term" value="C:cytoplasm"/>
    <property type="evidence" value="ECO:0007669"/>
    <property type="project" value="UniProtKB-SubCell"/>
</dbReference>
<dbReference type="EMBL" id="NSKE01000013">
    <property type="protein sequence ID" value="PAU92800.1"/>
    <property type="molecule type" value="Genomic_DNA"/>
</dbReference>
<dbReference type="GO" id="GO:0006307">
    <property type="term" value="P:DNA alkylation repair"/>
    <property type="evidence" value="ECO:0007669"/>
    <property type="project" value="UniProtKB-UniRule"/>
</dbReference>
<dbReference type="EC" id="2.1.1.63" evidence="9"/>
<evidence type="ECO:0000256" key="6">
    <source>
        <dbReference type="ARBA" id="ARBA00022763"/>
    </source>
</evidence>
<dbReference type="Pfam" id="PF01035">
    <property type="entry name" value="DNA_binding_1"/>
    <property type="match status" value="1"/>
</dbReference>
<dbReference type="InterPro" id="IPR014048">
    <property type="entry name" value="MethylDNA_cys_MeTrfase_DNA-bd"/>
</dbReference>
<dbReference type="GO" id="GO:0003908">
    <property type="term" value="F:methylated-DNA-[protein]-cysteine S-methyltransferase activity"/>
    <property type="evidence" value="ECO:0007669"/>
    <property type="project" value="UniProtKB-UniRule"/>
</dbReference>
<dbReference type="Pfam" id="PF02870">
    <property type="entry name" value="Methyltransf_1N"/>
    <property type="match status" value="1"/>
</dbReference>
<evidence type="ECO:0000256" key="2">
    <source>
        <dbReference type="ARBA" id="ARBA00008711"/>
    </source>
</evidence>
<dbReference type="InterPro" id="IPR036217">
    <property type="entry name" value="MethylDNA_cys_MeTrfase_DNAb"/>
</dbReference>